<dbReference type="InterPro" id="IPR011991">
    <property type="entry name" value="ArsR-like_HTH"/>
</dbReference>
<sequence length="127" mass="14984">MIMRRKKMSIKHNGINNWEYSVEGALSFLSKTVKKNIIMHLFTCHEIECDVQTLVNVLDEKQSNVSKHLNDLKKAQVINDKRVGLNSYYYLTEKFRLKYHKILEVIYEIDNEKMYDCICVNDGHTAI</sequence>
<dbReference type="GO" id="GO:0003700">
    <property type="term" value="F:DNA-binding transcription factor activity"/>
    <property type="evidence" value="ECO:0007669"/>
    <property type="project" value="InterPro"/>
</dbReference>
<feature type="domain" description="HTH arsR-type" evidence="1">
    <location>
        <begin position="15"/>
        <end position="114"/>
    </location>
</feature>
<dbReference type="SMART" id="SM00418">
    <property type="entry name" value="HTH_ARSR"/>
    <property type="match status" value="1"/>
</dbReference>
<dbReference type="InterPro" id="IPR001845">
    <property type="entry name" value="HTH_ArsR_DNA-bd_dom"/>
</dbReference>
<dbReference type="STRING" id="1246955.MCYN_0437"/>
<dbReference type="InterPro" id="IPR036388">
    <property type="entry name" value="WH-like_DNA-bd_sf"/>
</dbReference>
<evidence type="ECO:0000313" key="2">
    <source>
        <dbReference type="EMBL" id="CCP24169.1"/>
    </source>
</evidence>
<gene>
    <name evidence="2" type="primary">MCYN0437</name>
    <name evidence="2" type="ordered locus">MCYN_0437</name>
</gene>
<dbReference type="EMBL" id="HF559394">
    <property type="protein sequence ID" value="CCP24169.1"/>
    <property type="molecule type" value="Genomic_DNA"/>
</dbReference>
<evidence type="ECO:0000313" key="3">
    <source>
        <dbReference type="Proteomes" id="UP000010466"/>
    </source>
</evidence>
<dbReference type="Proteomes" id="UP000010466">
    <property type="component" value="Chromosome"/>
</dbReference>
<reference evidence="3" key="1">
    <citation type="journal article" date="2013" name="Genome Announc.">
        <title>Complete genome sequence of Mycoplasma cynos strain C142.</title>
        <authorList>
            <person name="Walker C.A."/>
            <person name="Mannering S.A."/>
            <person name="Shields S."/>
            <person name="Blake D.P."/>
            <person name="Brownlie J."/>
        </authorList>
    </citation>
    <scope>NUCLEOTIDE SEQUENCE [LARGE SCALE GENOMIC DNA]</scope>
    <source>
        <strain evidence="3">C142</strain>
    </source>
</reference>
<dbReference type="AlphaFoldDB" id="L0RUP7"/>
<dbReference type="PATRIC" id="fig|1246955.3.peg.396"/>
<dbReference type="Gene3D" id="1.10.10.10">
    <property type="entry name" value="Winged helix-like DNA-binding domain superfamily/Winged helix DNA-binding domain"/>
    <property type="match status" value="1"/>
</dbReference>
<organism evidence="2 3">
    <name type="scientific">Mycoplasmopsis cynos (strain C142)</name>
    <name type="common">Mycoplasma cynos</name>
    <dbReference type="NCBI Taxonomy" id="1246955"/>
    <lineage>
        <taxon>Bacteria</taxon>
        <taxon>Bacillati</taxon>
        <taxon>Mycoplasmatota</taxon>
        <taxon>Mycoplasmoidales</taxon>
        <taxon>Metamycoplasmataceae</taxon>
        <taxon>Mycoplasmopsis</taxon>
    </lineage>
</organism>
<protein>
    <recommendedName>
        <fullName evidence="1">HTH arsR-type domain-containing protein</fullName>
    </recommendedName>
</protein>
<dbReference type="PROSITE" id="PS50987">
    <property type="entry name" value="HTH_ARSR_2"/>
    <property type="match status" value="1"/>
</dbReference>
<dbReference type="SUPFAM" id="SSF46785">
    <property type="entry name" value="Winged helix' DNA-binding domain"/>
    <property type="match status" value="1"/>
</dbReference>
<evidence type="ECO:0000259" key="1">
    <source>
        <dbReference type="PROSITE" id="PS50987"/>
    </source>
</evidence>
<dbReference type="CDD" id="cd00090">
    <property type="entry name" value="HTH_ARSR"/>
    <property type="match status" value="1"/>
</dbReference>
<name>L0RUP7_MYCC1</name>
<accession>L0RUP7</accession>
<dbReference type="KEGG" id="mcy:MCYN_0437"/>
<proteinExistence type="predicted"/>
<dbReference type="InterPro" id="IPR036390">
    <property type="entry name" value="WH_DNA-bd_sf"/>
</dbReference>
<dbReference type="HOGENOM" id="CLU_097806_3_3_14"/>
<keyword evidence="3" id="KW-1185">Reference proteome</keyword>